<dbReference type="InterPro" id="IPR011063">
    <property type="entry name" value="TilS/TtcA_N"/>
</dbReference>
<keyword evidence="3 7" id="KW-0819">tRNA processing</keyword>
<evidence type="ECO:0000313" key="10">
    <source>
        <dbReference type="EMBL" id="MFC4338125.1"/>
    </source>
</evidence>
<keyword evidence="4 7" id="KW-0547">Nucleotide-binding</keyword>
<evidence type="ECO:0000313" key="11">
    <source>
        <dbReference type="Proteomes" id="UP001595823"/>
    </source>
</evidence>
<dbReference type="PANTHER" id="PTHR43033">
    <property type="entry name" value="TRNA(ILE)-LYSIDINE SYNTHASE-RELATED"/>
    <property type="match status" value="1"/>
</dbReference>
<dbReference type="PANTHER" id="PTHR43033:SF1">
    <property type="entry name" value="TRNA(ILE)-LYSIDINE SYNTHASE-RELATED"/>
    <property type="match status" value="1"/>
</dbReference>
<evidence type="ECO:0000259" key="9">
    <source>
        <dbReference type="Pfam" id="PF09179"/>
    </source>
</evidence>
<dbReference type="CDD" id="cd01992">
    <property type="entry name" value="TilS_N"/>
    <property type="match status" value="1"/>
</dbReference>
<organism evidence="10 11">
    <name type="scientific">Salininema proteolyticum</name>
    <dbReference type="NCBI Taxonomy" id="1607685"/>
    <lineage>
        <taxon>Bacteria</taxon>
        <taxon>Bacillati</taxon>
        <taxon>Actinomycetota</taxon>
        <taxon>Actinomycetes</taxon>
        <taxon>Glycomycetales</taxon>
        <taxon>Glycomycetaceae</taxon>
        <taxon>Salininema</taxon>
    </lineage>
</organism>
<feature type="binding site" evidence="7">
    <location>
        <begin position="33"/>
        <end position="38"/>
    </location>
    <ligand>
        <name>ATP</name>
        <dbReference type="ChEBI" id="CHEBI:30616"/>
    </ligand>
</feature>
<comment type="domain">
    <text evidence="7">The N-terminal region contains the highly conserved SGGXDS motif, predicted to be a P-loop motif involved in ATP binding.</text>
</comment>
<dbReference type="SUPFAM" id="SSF52402">
    <property type="entry name" value="Adenine nucleotide alpha hydrolases-like"/>
    <property type="match status" value="1"/>
</dbReference>
<evidence type="ECO:0000259" key="8">
    <source>
        <dbReference type="Pfam" id="PF01171"/>
    </source>
</evidence>
<proteinExistence type="inferred from homology"/>
<dbReference type="HAMAP" id="MF_01161">
    <property type="entry name" value="tRNA_Ile_lys_synt"/>
    <property type="match status" value="1"/>
</dbReference>
<comment type="function">
    <text evidence="7">Ligates lysine onto the cytidine present at position 34 of the AUA codon-specific tRNA(Ile) that contains the anticodon CAU, in an ATP-dependent manner. Cytidine is converted to lysidine, thus changing the amino acid specificity of the tRNA from methionine to isoleucine.</text>
</comment>
<dbReference type="GO" id="GO:0032267">
    <property type="term" value="F:tRNA(Ile)-lysidine synthase activity"/>
    <property type="evidence" value="ECO:0007669"/>
    <property type="project" value="UniProtKB-EC"/>
</dbReference>
<dbReference type="EC" id="6.3.4.19" evidence="7"/>
<dbReference type="Pfam" id="PF01171">
    <property type="entry name" value="ATP_bind_3"/>
    <property type="match status" value="1"/>
</dbReference>
<comment type="similarity">
    <text evidence="7">Belongs to the tRNA(Ile)-lysidine synthase family.</text>
</comment>
<sequence>MPKIPSSVARLRHAVRRGLEDLPRGSVVAVACSGGPDSLALADALAFVGPRRGWTTALATVDHGLQEGSDARAADVVDWAKETGFDHARTLRVEPGRFAGGPEASARDARYEALNRQAAEWGTAAVLLGHTRDDQAETVLLGLARGSGPRGLAGMRARRGVYRRPILDLPRETTHDYCLQRGLDPWIDPHNSDSRFKRSALREAMDTLTAVLGHGLVANLARTAGQVAADVDFTDALAAERYAEMGSPSELPAADLEGLPEALRTRLERLWLLDQGLSAAGLTHRHLAAVDALVVDWSGQGPAALPGGLVVARKKGLLTCSRP</sequence>
<dbReference type="InterPro" id="IPR012795">
    <property type="entry name" value="tRNA_Ile_lys_synt_N"/>
</dbReference>
<dbReference type="Proteomes" id="UP001595823">
    <property type="component" value="Unassembled WGS sequence"/>
</dbReference>
<comment type="caution">
    <text evidence="10">The sequence shown here is derived from an EMBL/GenBank/DDBJ whole genome shotgun (WGS) entry which is preliminary data.</text>
</comment>
<dbReference type="RefSeq" id="WP_380625867.1">
    <property type="nucleotide sequence ID" value="NZ_JBHSDK010000062.1"/>
</dbReference>
<evidence type="ECO:0000256" key="4">
    <source>
        <dbReference type="ARBA" id="ARBA00022741"/>
    </source>
</evidence>
<keyword evidence="2 7" id="KW-0436">Ligase</keyword>
<keyword evidence="5 7" id="KW-0067">ATP-binding</keyword>
<feature type="domain" description="tRNA(Ile)-lysidine synthase substrate-binding" evidence="9">
    <location>
        <begin position="251"/>
        <end position="316"/>
    </location>
</feature>
<dbReference type="Gene3D" id="1.20.59.20">
    <property type="match status" value="1"/>
</dbReference>
<protein>
    <recommendedName>
        <fullName evidence="7">tRNA(Ile)-lysidine synthase</fullName>
        <ecNumber evidence="7">6.3.4.19</ecNumber>
    </recommendedName>
    <alternativeName>
        <fullName evidence="7">tRNA(Ile)-2-lysyl-cytidine synthase</fullName>
    </alternativeName>
    <alternativeName>
        <fullName evidence="7">tRNA(Ile)-lysidine synthetase</fullName>
    </alternativeName>
</protein>
<reference evidence="11" key="1">
    <citation type="journal article" date="2019" name="Int. J. Syst. Evol. Microbiol.">
        <title>The Global Catalogue of Microorganisms (GCM) 10K type strain sequencing project: providing services to taxonomists for standard genome sequencing and annotation.</title>
        <authorList>
            <consortium name="The Broad Institute Genomics Platform"/>
            <consortium name="The Broad Institute Genome Sequencing Center for Infectious Disease"/>
            <person name="Wu L."/>
            <person name="Ma J."/>
        </authorList>
    </citation>
    <scope>NUCLEOTIDE SEQUENCE [LARGE SCALE GENOMIC DNA]</scope>
    <source>
        <strain evidence="11">IBRC-M 10908</strain>
    </source>
</reference>
<feature type="domain" description="tRNA(Ile)-lysidine/2-thiocytidine synthase N-terminal" evidence="8">
    <location>
        <begin position="28"/>
        <end position="203"/>
    </location>
</feature>
<keyword evidence="11" id="KW-1185">Reference proteome</keyword>
<dbReference type="Pfam" id="PF09179">
    <property type="entry name" value="TilS"/>
    <property type="match status" value="1"/>
</dbReference>
<dbReference type="InterPro" id="IPR012094">
    <property type="entry name" value="tRNA_Ile_lys_synt"/>
</dbReference>
<evidence type="ECO:0000256" key="3">
    <source>
        <dbReference type="ARBA" id="ARBA00022694"/>
    </source>
</evidence>
<evidence type="ECO:0000256" key="7">
    <source>
        <dbReference type="HAMAP-Rule" id="MF_01161"/>
    </source>
</evidence>
<evidence type="ECO:0000256" key="2">
    <source>
        <dbReference type="ARBA" id="ARBA00022598"/>
    </source>
</evidence>
<dbReference type="Gene3D" id="3.40.50.620">
    <property type="entry name" value="HUPs"/>
    <property type="match status" value="1"/>
</dbReference>
<dbReference type="NCBIfam" id="TIGR02432">
    <property type="entry name" value="lysidine_TilS_N"/>
    <property type="match status" value="1"/>
</dbReference>
<comment type="catalytic activity">
    <reaction evidence="6 7">
        <text>cytidine(34) in tRNA(Ile2) + L-lysine + ATP = lysidine(34) in tRNA(Ile2) + AMP + diphosphate + H(+)</text>
        <dbReference type="Rhea" id="RHEA:43744"/>
        <dbReference type="Rhea" id="RHEA-COMP:10625"/>
        <dbReference type="Rhea" id="RHEA-COMP:10670"/>
        <dbReference type="ChEBI" id="CHEBI:15378"/>
        <dbReference type="ChEBI" id="CHEBI:30616"/>
        <dbReference type="ChEBI" id="CHEBI:32551"/>
        <dbReference type="ChEBI" id="CHEBI:33019"/>
        <dbReference type="ChEBI" id="CHEBI:82748"/>
        <dbReference type="ChEBI" id="CHEBI:83665"/>
        <dbReference type="ChEBI" id="CHEBI:456215"/>
        <dbReference type="EC" id="6.3.4.19"/>
    </reaction>
</comment>
<evidence type="ECO:0000256" key="1">
    <source>
        <dbReference type="ARBA" id="ARBA00022490"/>
    </source>
</evidence>
<dbReference type="InterPro" id="IPR014729">
    <property type="entry name" value="Rossmann-like_a/b/a_fold"/>
</dbReference>
<keyword evidence="1 7" id="KW-0963">Cytoplasm</keyword>
<comment type="subcellular location">
    <subcellularLocation>
        <location evidence="7">Cytoplasm</location>
    </subcellularLocation>
</comment>
<dbReference type="SUPFAM" id="SSF82829">
    <property type="entry name" value="MesJ substrate recognition domain-like"/>
    <property type="match status" value="1"/>
</dbReference>
<evidence type="ECO:0000256" key="5">
    <source>
        <dbReference type="ARBA" id="ARBA00022840"/>
    </source>
</evidence>
<evidence type="ECO:0000256" key="6">
    <source>
        <dbReference type="ARBA" id="ARBA00048539"/>
    </source>
</evidence>
<gene>
    <name evidence="7 10" type="primary">tilS</name>
    <name evidence="10" type="ORF">ACFPET_23305</name>
</gene>
<dbReference type="EMBL" id="JBHSDK010000062">
    <property type="protein sequence ID" value="MFC4338125.1"/>
    <property type="molecule type" value="Genomic_DNA"/>
</dbReference>
<name>A0ABV8U5W1_9ACTN</name>
<accession>A0ABV8U5W1</accession>
<dbReference type="InterPro" id="IPR015262">
    <property type="entry name" value="tRNA_Ile_lys_synt_subst-bd"/>
</dbReference>